<name>K0T2E0_THAOC</name>
<protein>
    <recommendedName>
        <fullName evidence="2">NYN domain-containing protein</fullName>
    </recommendedName>
</protein>
<dbReference type="CDD" id="cd10910">
    <property type="entry name" value="PIN_limkain_b1_N_like"/>
    <property type="match status" value="1"/>
</dbReference>
<accession>K0T2E0</accession>
<proteinExistence type="predicted"/>
<dbReference type="Proteomes" id="UP000266841">
    <property type="component" value="Unassembled WGS sequence"/>
</dbReference>
<dbReference type="EMBL" id="AGNL01006570">
    <property type="protein sequence ID" value="EJK71940.1"/>
    <property type="molecule type" value="Genomic_DNA"/>
</dbReference>
<dbReference type="Gene3D" id="3.40.50.1010">
    <property type="entry name" value="5'-nuclease"/>
    <property type="match status" value="1"/>
</dbReference>
<dbReference type="InterPro" id="IPR024768">
    <property type="entry name" value="Marf1"/>
</dbReference>
<gene>
    <name evidence="3" type="ORF">THAOC_06575</name>
</gene>
<keyword evidence="4" id="KW-1185">Reference proteome</keyword>
<dbReference type="OrthoDB" id="44964at2759"/>
<dbReference type="AlphaFoldDB" id="K0T2E0"/>
<evidence type="ECO:0000256" key="1">
    <source>
        <dbReference type="SAM" id="MobiDB-lite"/>
    </source>
</evidence>
<evidence type="ECO:0000259" key="2">
    <source>
        <dbReference type="Pfam" id="PF01936"/>
    </source>
</evidence>
<comment type="caution">
    <text evidence="3">The sequence shown here is derived from an EMBL/GenBank/DDBJ whole genome shotgun (WGS) entry which is preliminary data.</text>
</comment>
<feature type="region of interest" description="Disordered" evidence="1">
    <location>
        <begin position="653"/>
        <end position="695"/>
    </location>
</feature>
<dbReference type="GO" id="GO:1905762">
    <property type="term" value="F:CCR4-NOT complex binding"/>
    <property type="evidence" value="ECO:0007669"/>
    <property type="project" value="TreeGrafter"/>
</dbReference>
<dbReference type="GO" id="GO:0010468">
    <property type="term" value="P:regulation of gene expression"/>
    <property type="evidence" value="ECO:0007669"/>
    <property type="project" value="InterPro"/>
</dbReference>
<dbReference type="Pfam" id="PF01936">
    <property type="entry name" value="NYN"/>
    <property type="match status" value="1"/>
</dbReference>
<dbReference type="GO" id="GO:0005777">
    <property type="term" value="C:peroxisome"/>
    <property type="evidence" value="ECO:0007669"/>
    <property type="project" value="InterPro"/>
</dbReference>
<sequence length="720" mass="79454">MIENMKEVARDLVAGGIPPLAARDIVDVAAGIAHRSRAPMAIFWDLENMPIPTTSSGRDVACRLKSILSPYGELTAFRGYASIGLGNIPQQKRSDLQLSGCALVDCPHVGRKEVADKMIIVDAMNFAMNNPEGATLAFVTGDVDYAYMLATLQPKKQYRTIVISKGTLQSMLDVNCDIKMRWETDILQLRSSSLTGRQISTSSPQDLGLVDDSSMNATESSLGNLEDASERDDHFEALTADEEWNDDVEVLRNIVRRESDFLGFTQKSIVGSTLRTNYPARFPHRESLQQFMAQAIERGIVCETDRDGLRWLSLPTDETTGMFPAMSLSNKPPIPLEDLPEKAWTISSTRNYIVFVKWRYCPPGTKLPSTAFVVHKGSWGILMFNSLVDSQQTVSEYPWLRNGILVDWRKIFPRGGSAPSIRSAAPKLGPGQVVPAAACMLCRAVRQDVNLVQVTPQLLACPECVAWKDLSLEEKDVAARKVVRVLEILAENDEIVASAKGNVRYLLQQREDFNCDSRKSAALWVEHAIENQLVTQFGPKKKLVCLPSLYSEAQEPMPPEDFDTSREEEHVLELLTECDSGWINRKDVIQSLKETFPRMSHPNRRTAVMRNGARNNKFTYQKGPYGQVVGLTPSDADVGLDTLARIALGKYNTASGDSEGPAIPEKPDVAFDNESGLTDPALGEDDDMSNSHAAVQGLDLLETGLSTTVVDDDKKDGIVG</sequence>
<feature type="domain" description="NYN" evidence="2">
    <location>
        <begin position="40"/>
        <end position="169"/>
    </location>
</feature>
<evidence type="ECO:0000313" key="4">
    <source>
        <dbReference type="Proteomes" id="UP000266841"/>
    </source>
</evidence>
<dbReference type="PANTHER" id="PTHR14379:SF3">
    <property type="entry name" value="MEIOSIS REGULATOR AND MRNA STABILITY FACTOR 1"/>
    <property type="match status" value="1"/>
</dbReference>
<organism evidence="3 4">
    <name type="scientific">Thalassiosira oceanica</name>
    <name type="common">Marine diatom</name>
    <dbReference type="NCBI Taxonomy" id="159749"/>
    <lineage>
        <taxon>Eukaryota</taxon>
        <taxon>Sar</taxon>
        <taxon>Stramenopiles</taxon>
        <taxon>Ochrophyta</taxon>
        <taxon>Bacillariophyta</taxon>
        <taxon>Coscinodiscophyceae</taxon>
        <taxon>Thalassiosirophycidae</taxon>
        <taxon>Thalassiosirales</taxon>
        <taxon>Thalassiosiraceae</taxon>
        <taxon>Thalassiosira</taxon>
    </lineage>
</organism>
<dbReference type="InterPro" id="IPR021139">
    <property type="entry name" value="NYN"/>
</dbReference>
<dbReference type="eggNOG" id="ENOG502SBZZ">
    <property type="taxonomic scope" value="Eukaryota"/>
</dbReference>
<dbReference type="PANTHER" id="PTHR14379">
    <property type="entry name" value="LIMKAIN B LKAP"/>
    <property type="match status" value="1"/>
</dbReference>
<reference evidence="3 4" key="1">
    <citation type="journal article" date="2012" name="Genome Biol.">
        <title>Genome and low-iron response of an oceanic diatom adapted to chronic iron limitation.</title>
        <authorList>
            <person name="Lommer M."/>
            <person name="Specht M."/>
            <person name="Roy A.S."/>
            <person name="Kraemer L."/>
            <person name="Andreson R."/>
            <person name="Gutowska M.A."/>
            <person name="Wolf J."/>
            <person name="Bergner S.V."/>
            <person name="Schilhabel M.B."/>
            <person name="Klostermeier U.C."/>
            <person name="Beiko R.G."/>
            <person name="Rosenstiel P."/>
            <person name="Hippler M."/>
            <person name="Laroche J."/>
        </authorList>
    </citation>
    <scope>NUCLEOTIDE SEQUENCE [LARGE SCALE GENOMIC DNA]</scope>
    <source>
        <strain evidence="3 4">CCMP1005</strain>
    </source>
</reference>
<dbReference type="GO" id="GO:0004540">
    <property type="term" value="F:RNA nuclease activity"/>
    <property type="evidence" value="ECO:0007669"/>
    <property type="project" value="InterPro"/>
</dbReference>
<evidence type="ECO:0000313" key="3">
    <source>
        <dbReference type="EMBL" id="EJK71940.1"/>
    </source>
</evidence>